<keyword evidence="2" id="KW-0732">Signal</keyword>
<feature type="domain" description="Ig-like" evidence="3">
    <location>
        <begin position="85"/>
        <end position="171"/>
    </location>
</feature>
<evidence type="ECO:0000313" key="4">
    <source>
        <dbReference type="EMBL" id="CAG2201491.1"/>
    </source>
</evidence>
<dbReference type="Proteomes" id="UP000683360">
    <property type="component" value="Unassembled WGS sequence"/>
</dbReference>
<reference evidence="4" key="1">
    <citation type="submission" date="2021-03" db="EMBL/GenBank/DDBJ databases">
        <authorList>
            <person name="Bekaert M."/>
        </authorList>
    </citation>
    <scope>NUCLEOTIDE SEQUENCE</scope>
</reference>
<dbReference type="InterPro" id="IPR003599">
    <property type="entry name" value="Ig_sub"/>
</dbReference>
<feature type="signal peptide" evidence="2">
    <location>
        <begin position="1"/>
        <end position="18"/>
    </location>
</feature>
<organism evidence="4 5">
    <name type="scientific">Mytilus edulis</name>
    <name type="common">Blue mussel</name>
    <dbReference type="NCBI Taxonomy" id="6550"/>
    <lineage>
        <taxon>Eukaryota</taxon>
        <taxon>Metazoa</taxon>
        <taxon>Spiralia</taxon>
        <taxon>Lophotrochozoa</taxon>
        <taxon>Mollusca</taxon>
        <taxon>Bivalvia</taxon>
        <taxon>Autobranchia</taxon>
        <taxon>Pteriomorphia</taxon>
        <taxon>Mytilida</taxon>
        <taxon>Mytiloidea</taxon>
        <taxon>Mytilidae</taxon>
        <taxon>Mytilinae</taxon>
        <taxon>Mytilus</taxon>
    </lineage>
</organism>
<dbReference type="SMART" id="SM00409">
    <property type="entry name" value="IG"/>
    <property type="match status" value="1"/>
</dbReference>
<dbReference type="Pfam" id="PF13927">
    <property type="entry name" value="Ig_3"/>
    <property type="match status" value="1"/>
</dbReference>
<evidence type="ECO:0000259" key="3">
    <source>
        <dbReference type="PROSITE" id="PS50835"/>
    </source>
</evidence>
<dbReference type="AlphaFoldDB" id="A0A8S3R2Y4"/>
<proteinExistence type="predicted"/>
<dbReference type="SUPFAM" id="SSF48726">
    <property type="entry name" value="Immunoglobulin"/>
    <property type="match status" value="1"/>
</dbReference>
<feature type="chain" id="PRO_5035856988" description="Ig-like domain-containing protein" evidence="2">
    <location>
        <begin position="19"/>
        <end position="330"/>
    </location>
</feature>
<evidence type="ECO:0000256" key="2">
    <source>
        <dbReference type="SAM" id="SignalP"/>
    </source>
</evidence>
<feature type="region of interest" description="Disordered" evidence="1">
    <location>
        <begin position="203"/>
        <end position="238"/>
    </location>
</feature>
<comment type="caution">
    <text evidence="4">The sequence shown here is derived from an EMBL/GenBank/DDBJ whole genome shotgun (WGS) entry which is preliminary data.</text>
</comment>
<sequence length="330" mass="36681">MTCLAFGIGIGLLTHVIAEVKNQEYNVSYFSNGEAITLKCRCKVSFWSGPVVTNVENGTSPIMITDIYGQYQVLNVSIYFHSDKPSVTINVSSNLTMVEGEFARICCTSVSNPRPTFISWHKENTKLVSTFKNSSLCYKMSNVSRLDTGNYVCSTRNEIGNASSEISLIISSENTIQTVDQNDDASPHYAEIPLEDIILTPSQGNHTQSITTSPSDVRSASSSNNDTNTLENVDDGYEQPYTTLGSNVEVEVARVNHKTKQNMAYQNLTPSKHECFGHSVECCNVYANESQESANIRYGENHAKETDDIHRSNVHKQNDTKEYINLLLKQ</sequence>
<gene>
    <name evidence="4" type="ORF">MEDL_16103</name>
</gene>
<dbReference type="InterPro" id="IPR007110">
    <property type="entry name" value="Ig-like_dom"/>
</dbReference>
<evidence type="ECO:0000256" key="1">
    <source>
        <dbReference type="SAM" id="MobiDB-lite"/>
    </source>
</evidence>
<dbReference type="Gene3D" id="2.60.40.10">
    <property type="entry name" value="Immunoglobulins"/>
    <property type="match status" value="1"/>
</dbReference>
<dbReference type="PROSITE" id="PS50835">
    <property type="entry name" value="IG_LIKE"/>
    <property type="match status" value="1"/>
</dbReference>
<name>A0A8S3R2Y4_MYTED</name>
<dbReference type="InterPro" id="IPR013783">
    <property type="entry name" value="Ig-like_fold"/>
</dbReference>
<feature type="compositionally biased region" description="Polar residues" evidence="1">
    <location>
        <begin position="203"/>
        <end position="231"/>
    </location>
</feature>
<protein>
    <recommendedName>
        <fullName evidence="3">Ig-like domain-containing protein</fullName>
    </recommendedName>
</protein>
<dbReference type="OrthoDB" id="10028801at2759"/>
<dbReference type="InterPro" id="IPR036179">
    <property type="entry name" value="Ig-like_dom_sf"/>
</dbReference>
<accession>A0A8S3R2Y4</accession>
<keyword evidence="5" id="KW-1185">Reference proteome</keyword>
<dbReference type="EMBL" id="CAJPWZ010000850">
    <property type="protein sequence ID" value="CAG2201491.1"/>
    <property type="molecule type" value="Genomic_DNA"/>
</dbReference>
<evidence type="ECO:0000313" key="5">
    <source>
        <dbReference type="Proteomes" id="UP000683360"/>
    </source>
</evidence>